<feature type="domain" description="4'-phosphopantetheinyl transferase N-terminal" evidence="10">
    <location>
        <begin position="54"/>
        <end position="141"/>
    </location>
</feature>
<sequence length="323" mass="36911">MTPTNKMMKNALASTTPFIEKGTSLLPFETDPAYQTGTRSLILIYCEAGSAFESLFRRALQCLPSEDVERQRRFRFRDDSLACVVGRLLIRQAVRTACSLPWHAIDIAKTERGKPYLINERSHLNFNVSHQGDLVVLASSEKEEIGVDVMRIDDYRADTALEHIERMSKLFTMGELRMMRSKKTEKDRWTAFYRIWCLKESVLKATGTGLVNDLRTLDFHTSDEQHKPGCFITSTTWAENSVKQPNWLFEESFINDDHCVAVGRILPDEKSVSLEREQAQLTKNFFHFVSFDELLAGSTVVNPIDDGGADDFAEYMAKSKKTW</sequence>
<evidence type="ECO:0000256" key="2">
    <source>
        <dbReference type="ARBA" id="ARBA00013172"/>
    </source>
</evidence>
<evidence type="ECO:0000256" key="4">
    <source>
        <dbReference type="ARBA" id="ARBA00022679"/>
    </source>
</evidence>
<dbReference type="PANTHER" id="PTHR12215:SF10">
    <property type="entry name" value="L-AMINOADIPATE-SEMIALDEHYDE DEHYDROGENASE-PHOSPHOPANTETHEINYL TRANSFERASE"/>
    <property type="match status" value="1"/>
</dbReference>
<comment type="catalytic activity">
    <reaction evidence="8">
        <text>apo-[ACP] + acetyl-CoA = acetyl-[ACP] + adenosine 3',5'-bisphosphate + H(+)</text>
        <dbReference type="Rhea" id="RHEA:46564"/>
        <dbReference type="Rhea" id="RHEA-COMP:9621"/>
        <dbReference type="Rhea" id="RHEA-COMP:9690"/>
        <dbReference type="ChEBI" id="CHEBI:15378"/>
        <dbReference type="ChEBI" id="CHEBI:29999"/>
        <dbReference type="ChEBI" id="CHEBI:57288"/>
        <dbReference type="ChEBI" id="CHEBI:58343"/>
        <dbReference type="ChEBI" id="CHEBI:78446"/>
    </reaction>
    <physiologicalReaction direction="left-to-right" evidence="8">
        <dbReference type="Rhea" id="RHEA:46565"/>
    </physiologicalReaction>
</comment>
<protein>
    <recommendedName>
        <fullName evidence="3">L-aminoadipate-semialdehyde dehydrogenase-phosphopantetheinyl transferase</fullName>
        <ecNumber evidence="2">2.7.8.7</ecNumber>
    </recommendedName>
    <alternativeName>
        <fullName evidence="5">4'-phosphopantetheinyl transferase</fullName>
    </alternativeName>
    <alternativeName>
        <fullName evidence="6">Alpha-aminoadipic semialdehyde dehydrogenase-phosphopantetheinyl transferase</fullName>
    </alternativeName>
</protein>
<dbReference type="InterPro" id="IPR055066">
    <property type="entry name" value="AASDHPPT_N"/>
</dbReference>
<dbReference type="InterPro" id="IPR037143">
    <property type="entry name" value="4-PPantetheinyl_Trfase_dom_sf"/>
</dbReference>
<dbReference type="EC" id="2.7.8.7" evidence="2"/>
<evidence type="ECO:0000256" key="3">
    <source>
        <dbReference type="ARBA" id="ARBA00016301"/>
    </source>
</evidence>
<dbReference type="PANTHER" id="PTHR12215">
    <property type="entry name" value="PHOSPHOPANTETHEINE TRANSFERASE"/>
    <property type="match status" value="1"/>
</dbReference>
<dbReference type="GO" id="GO:0019878">
    <property type="term" value="P:lysine biosynthetic process via aminoadipic acid"/>
    <property type="evidence" value="ECO:0007669"/>
    <property type="project" value="TreeGrafter"/>
</dbReference>
<evidence type="ECO:0000256" key="8">
    <source>
        <dbReference type="ARBA" id="ARBA00048794"/>
    </source>
</evidence>
<dbReference type="GO" id="GO:0000287">
    <property type="term" value="F:magnesium ion binding"/>
    <property type="evidence" value="ECO:0007669"/>
    <property type="project" value="InterPro"/>
</dbReference>
<comment type="catalytic activity">
    <reaction evidence="7">
        <text>apo-[ACP] + CoA = holo-[ACP] + adenosine 3',5'-bisphosphate + H(+)</text>
        <dbReference type="Rhea" id="RHEA:12068"/>
        <dbReference type="Rhea" id="RHEA-COMP:9685"/>
        <dbReference type="Rhea" id="RHEA-COMP:9690"/>
        <dbReference type="ChEBI" id="CHEBI:15378"/>
        <dbReference type="ChEBI" id="CHEBI:29999"/>
        <dbReference type="ChEBI" id="CHEBI:57287"/>
        <dbReference type="ChEBI" id="CHEBI:58343"/>
        <dbReference type="ChEBI" id="CHEBI:64479"/>
        <dbReference type="EC" id="2.7.8.7"/>
    </reaction>
    <physiologicalReaction direction="left-to-right" evidence="7">
        <dbReference type="Rhea" id="RHEA:12069"/>
    </physiologicalReaction>
</comment>
<evidence type="ECO:0000256" key="7">
    <source>
        <dbReference type="ARBA" id="ARBA00048641"/>
    </source>
</evidence>
<dbReference type="GO" id="GO:0008897">
    <property type="term" value="F:holo-[acyl-carrier-protein] synthase activity"/>
    <property type="evidence" value="ECO:0007669"/>
    <property type="project" value="UniProtKB-EC"/>
</dbReference>
<keyword evidence="12" id="KW-1185">Reference proteome</keyword>
<dbReference type="SUPFAM" id="SSF56214">
    <property type="entry name" value="4'-phosphopantetheinyl transferase"/>
    <property type="match status" value="2"/>
</dbReference>
<dbReference type="GO" id="GO:0005829">
    <property type="term" value="C:cytosol"/>
    <property type="evidence" value="ECO:0007669"/>
    <property type="project" value="TreeGrafter"/>
</dbReference>
<dbReference type="Pfam" id="PF22624">
    <property type="entry name" value="AASDHPPT_N"/>
    <property type="match status" value="1"/>
</dbReference>
<comment type="similarity">
    <text evidence="1">Belongs to the P-Pant transferase superfamily. AcpS family.</text>
</comment>
<reference evidence="11" key="1">
    <citation type="submission" date="2023-07" db="EMBL/GenBank/DDBJ databases">
        <authorList>
            <consortium name="CYATHOMIX"/>
        </authorList>
    </citation>
    <scope>NUCLEOTIDE SEQUENCE</scope>
    <source>
        <strain evidence="11">N/A</strain>
    </source>
</reference>
<organism evidence="11 12">
    <name type="scientific">Cylicocyclus nassatus</name>
    <name type="common">Nematode worm</name>
    <dbReference type="NCBI Taxonomy" id="53992"/>
    <lineage>
        <taxon>Eukaryota</taxon>
        <taxon>Metazoa</taxon>
        <taxon>Ecdysozoa</taxon>
        <taxon>Nematoda</taxon>
        <taxon>Chromadorea</taxon>
        <taxon>Rhabditida</taxon>
        <taxon>Rhabditina</taxon>
        <taxon>Rhabditomorpha</taxon>
        <taxon>Strongyloidea</taxon>
        <taxon>Strongylidae</taxon>
        <taxon>Cylicocyclus</taxon>
    </lineage>
</organism>
<gene>
    <name evidence="11" type="ORF">CYNAS_LOCUS3025</name>
</gene>
<accession>A0AA36DNR5</accession>
<evidence type="ECO:0000256" key="5">
    <source>
        <dbReference type="ARBA" id="ARBA00030484"/>
    </source>
</evidence>
<evidence type="ECO:0000256" key="6">
    <source>
        <dbReference type="ARBA" id="ARBA00033443"/>
    </source>
</evidence>
<proteinExistence type="inferred from homology"/>
<keyword evidence="4" id="KW-0808">Transferase</keyword>
<dbReference type="AlphaFoldDB" id="A0AA36DNR5"/>
<evidence type="ECO:0000313" key="11">
    <source>
        <dbReference type="EMBL" id="CAJ0591042.1"/>
    </source>
</evidence>
<dbReference type="Gene3D" id="3.90.470.20">
    <property type="entry name" value="4'-phosphopantetheinyl transferase domain"/>
    <property type="match status" value="2"/>
</dbReference>
<evidence type="ECO:0000259" key="9">
    <source>
        <dbReference type="Pfam" id="PF01648"/>
    </source>
</evidence>
<evidence type="ECO:0000313" key="12">
    <source>
        <dbReference type="Proteomes" id="UP001176961"/>
    </source>
</evidence>
<name>A0AA36DNR5_CYLNA</name>
<dbReference type="FunFam" id="3.90.470.20:FF:000003">
    <property type="entry name" value="L-aminoadipate-semialdehyde dehydrogenase-phosphopantetheinyl transferase"/>
    <property type="match status" value="1"/>
</dbReference>
<dbReference type="Pfam" id="PF01648">
    <property type="entry name" value="ACPS"/>
    <property type="match status" value="1"/>
</dbReference>
<dbReference type="EMBL" id="CATQJL010000001">
    <property type="protein sequence ID" value="CAJ0591042.1"/>
    <property type="molecule type" value="Genomic_DNA"/>
</dbReference>
<comment type="caution">
    <text evidence="11">The sequence shown here is derived from an EMBL/GenBank/DDBJ whole genome shotgun (WGS) entry which is preliminary data.</text>
</comment>
<dbReference type="Proteomes" id="UP001176961">
    <property type="component" value="Unassembled WGS sequence"/>
</dbReference>
<evidence type="ECO:0000259" key="10">
    <source>
        <dbReference type="Pfam" id="PF22624"/>
    </source>
</evidence>
<dbReference type="InterPro" id="IPR050559">
    <property type="entry name" value="P-Pant_transferase_sf"/>
</dbReference>
<dbReference type="InterPro" id="IPR008278">
    <property type="entry name" value="4-PPantetheinyl_Trfase_dom"/>
</dbReference>
<evidence type="ECO:0000256" key="1">
    <source>
        <dbReference type="ARBA" id="ARBA00006195"/>
    </source>
</evidence>
<feature type="domain" description="4'-phosphopantetheinyl transferase" evidence="9">
    <location>
        <begin position="145"/>
        <end position="228"/>
    </location>
</feature>